<name>A0A8S1LY00_PARPR</name>
<evidence type="ECO:0000313" key="2">
    <source>
        <dbReference type="Proteomes" id="UP000688137"/>
    </source>
</evidence>
<dbReference type="EMBL" id="CAJJDM010000049">
    <property type="protein sequence ID" value="CAD8072387.1"/>
    <property type="molecule type" value="Genomic_DNA"/>
</dbReference>
<keyword evidence="2" id="KW-1185">Reference proteome</keyword>
<dbReference type="Proteomes" id="UP000688137">
    <property type="component" value="Unassembled WGS sequence"/>
</dbReference>
<protein>
    <submittedName>
        <fullName evidence="1">Uncharacterized protein</fullName>
    </submittedName>
</protein>
<comment type="caution">
    <text evidence="1">The sequence shown here is derived from an EMBL/GenBank/DDBJ whole genome shotgun (WGS) entry which is preliminary data.</text>
</comment>
<dbReference type="AlphaFoldDB" id="A0A8S1LY00"/>
<sequence length="309" mass="36040">MFTNPLSQILELKNMNYDAQLIKSIIMNLKNVNQIEIMALMEIIEQIKQCSNNYGNKEELLNELQDFLQSQLKTDRAAIINTNNFLEYKTKCNSNQTGVIILNHQGQFILSDQISRNILEINSKQELEQKNFFSLVSKVSEGKLKQMLKNTCLLSNGKVKDCFEVTIYSDRNRKKSLKYLNQMAQMPLKKKIKKNMTEKEVKVLAKEQILMQKYLKSIKVTILKVTILIHKEFIDSFLDSDDIILSNQNTLAQTAINQLAICEVRELDEHIKLTFQELLQDPYISKHEIKWNKKLKNFKGQISDDEEEL</sequence>
<evidence type="ECO:0000313" key="1">
    <source>
        <dbReference type="EMBL" id="CAD8072387.1"/>
    </source>
</evidence>
<gene>
    <name evidence="1" type="ORF">PPRIM_AZ9-3.1.T0490098</name>
</gene>
<organism evidence="1 2">
    <name type="scientific">Paramecium primaurelia</name>
    <dbReference type="NCBI Taxonomy" id="5886"/>
    <lineage>
        <taxon>Eukaryota</taxon>
        <taxon>Sar</taxon>
        <taxon>Alveolata</taxon>
        <taxon>Ciliophora</taxon>
        <taxon>Intramacronucleata</taxon>
        <taxon>Oligohymenophorea</taxon>
        <taxon>Peniculida</taxon>
        <taxon>Parameciidae</taxon>
        <taxon>Paramecium</taxon>
    </lineage>
</organism>
<reference evidence="1" key="1">
    <citation type="submission" date="2021-01" db="EMBL/GenBank/DDBJ databases">
        <authorList>
            <consortium name="Genoscope - CEA"/>
            <person name="William W."/>
        </authorList>
    </citation>
    <scope>NUCLEOTIDE SEQUENCE</scope>
</reference>
<proteinExistence type="predicted"/>
<accession>A0A8S1LY00</accession>